<protein>
    <recommendedName>
        <fullName evidence="3">Transmembrane protein</fullName>
    </recommendedName>
</protein>
<proteinExistence type="predicted"/>
<organism evidence="2">
    <name type="scientific">mine drainage metagenome</name>
    <dbReference type="NCBI Taxonomy" id="410659"/>
    <lineage>
        <taxon>unclassified sequences</taxon>
        <taxon>metagenomes</taxon>
        <taxon>ecological metagenomes</taxon>
    </lineage>
</organism>
<feature type="transmembrane region" description="Helical" evidence="1">
    <location>
        <begin position="22"/>
        <end position="42"/>
    </location>
</feature>
<accession>A0A1J5TBE5</accession>
<keyword evidence="1" id="KW-0472">Membrane</keyword>
<evidence type="ECO:0000256" key="1">
    <source>
        <dbReference type="SAM" id="Phobius"/>
    </source>
</evidence>
<dbReference type="EMBL" id="MLJW01000014">
    <property type="protein sequence ID" value="OIR13629.1"/>
    <property type="molecule type" value="Genomic_DNA"/>
</dbReference>
<feature type="transmembrane region" description="Helical" evidence="1">
    <location>
        <begin position="57"/>
        <end position="76"/>
    </location>
</feature>
<evidence type="ECO:0000313" key="2">
    <source>
        <dbReference type="EMBL" id="OIR13629.1"/>
    </source>
</evidence>
<sequence>MSTSESLDDIVIEPRVVRWTRLTFTAGLLFWPFFLLALTFMMGPPAGTGTAMAERRVLDACVWLYPVAVVAAWSLSKRAIRAGQSDPVCLLPWLLPAVLFAYWLVYFTL</sequence>
<gene>
    <name evidence="2" type="ORF">GALL_54480</name>
</gene>
<reference evidence="2" key="1">
    <citation type="submission" date="2016-10" db="EMBL/GenBank/DDBJ databases">
        <title>Sequence of Gallionella enrichment culture.</title>
        <authorList>
            <person name="Poehlein A."/>
            <person name="Muehling M."/>
            <person name="Daniel R."/>
        </authorList>
    </citation>
    <scope>NUCLEOTIDE SEQUENCE</scope>
</reference>
<keyword evidence="1" id="KW-1133">Transmembrane helix</keyword>
<keyword evidence="1" id="KW-0812">Transmembrane</keyword>
<comment type="caution">
    <text evidence="2">The sequence shown here is derived from an EMBL/GenBank/DDBJ whole genome shotgun (WGS) entry which is preliminary data.</text>
</comment>
<name>A0A1J5TBE5_9ZZZZ</name>
<feature type="transmembrane region" description="Helical" evidence="1">
    <location>
        <begin position="88"/>
        <end position="106"/>
    </location>
</feature>
<evidence type="ECO:0008006" key="3">
    <source>
        <dbReference type="Google" id="ProtNLM"/>
    </source>
</evidence>
<dbReference type="AlphaFoldDB" id="A0A1J5TBE5"/>